<dbReference type="InterPro" id="IPR004111">
    <property type="entry name" value="Repressor_TetR_C"/>
</dbReference>
<gene>
    <name evidence="9" type="ORF">GCM10022244_39910</name>
</gene>
<dbReference type="PROSITE" id="PS50977">
    <property type="entry name" value="HTH_TETR_2"/>
    <property type="match status" value="1"/>
</dbReference>
<proteinExistence type="predicted"/>
<accession>A0ABP7MMY6</accession>
<evidence type="ECO:0000256" key="3">
    <source>
        <dbReference type="ARBA" id="ARBA00023125"/>
    </source>
</evidence>
<dbReference type="PRINTS" id="PR00400">
    <property type="entry name" value="TETREPRESSOR"/>
</dbReference>
<dbReference type="Gene3D" id="1.10.10.60">
    <property type="entry name" value="Homeodomain-like"/>
    <property type="match status" value="1"/>
</dbReference>
<dbReference type="SUPFAM" id="SSF46785">
    <property type="entry name" value="Winged helix' DNA-binding domain"/>
    <property type="match status" value="1"/>
</dbReference>
<keyword evidence="1" id="KW-0678">Repressor</keyword>
<feature type="domain" description="HTH tetR-type" evidence="8">
    <location>
        <begin position="101"/>
        <end position="161"/>
    </location>
</feature>
<dbReference type="SMART" id="SM00345">
    <property type="entry name" value="HTH_GNTR"/>
    <property type="match status" value="1"/>
</dbReference>
<keyword evidence="3 5" id="KW-0238">DNA-binding</keyword>
<dbReference type="Pfam" id="PF02909">
    <property type="entry name" value="TetR_C_1"/>
    <property type="match status" value="1"/>
</dbReference>
<evidence type="ECO:0000259" key="8">
    <source>
        <dbReference type="PROSITE" id="PS50977"/>
    </source>
</evidence>
<evidence type="ECO:0000256" key="4">
    <source>
        <dbReference type="ARBA" id="ARBA00023163"/>
    </source>
</evidence>
<reference evidence="10" key="1">
    <citation type="journal article" date="2019" name="Int. J. Syst. Evol. Microbiol.">
        <title>The Global Catalogue of Microorganisms (GCM) 10K type strain sequencing project: providing services to taxonomists for standard genome sequencing and annotation.</title>
        <authorList>
            <consortium name="The Broad Institute Genomics Platform"/>
            <consortium name="The Broad Institute Genome Sequencing Center for Infectious Disease"/>
            <person name="Wu L."/>
            <person name="Ma J."/>
        </authorList>
    </citation>
    <scope>NUCLEOTIDE SEQUENCE [LARGE SCALE GENOMIC DNA]</scope>
    <source>
        <strain evidence="10">JCM 16956</strain>
    </source>
</reference>
<feature type="DNA-binding region" description="H-T-H motif" evidence="5">
    <location>
        <begin position="124"/>
        <end position="143"/>
    </location>
</feature>
<dbReference type="PROSITE" id="PS50949">
    <property type="entry name" value="HTH_GNTR"/>
    <property type="match status" value="1"/>
</dbReference>
<dbReference type="InterPro" id="IPR050109">
    <property type="entry name" value="HTH-type_TetR-like_transc_reg"/>
</dbReference>
<feature type="domain" description="HTH gntR-type" evidence="7">
    <location>
        <begin position="6"/>
        <end position="74"/>
    </location>
</feature>
<dbReference type="Gene3D" id="1.10.357.10">
    <property type="entry name" value="Tetracycline Repressor, domain 2"/>
    <property type="match status" value="1"/>
</dbReference>
<evidence type="ECO:0000256" key="5">
    <source>
        <dbReference type="PROSITE-ProRule" id="PRU00335"/>
    </source>
</evidence>
<dbReference type="InterPro" id="IPR001647">
    <property type="entry name" value="HTH_TetR"/>
</dbReference>
<dbReference type="InterPro" id="IPR036388">
    <property type="entry name" value="WH-like_DNA-bd_sf"/>
</dbReference>
<dbReference type="Gene3D" id="1.10.10.10">
    <property type="entry name" value="Winged helix-like DNA-binding domain superfamily/Winged helix DNA-binding domain"/>
    <property type="match status" value="1"/>
</dbReference>
<keyword evidence="2" id="KW-0805">Transcription regulation</keyword>
<dbReference type="PANTHER" id="PTHR30055:SF151">
    <property type="entry name" value="TRANSCRIPTIONAL REGULATORY PROTEIN"/>
    <property type="match status" value="1"/>
</dbReference>
<dbReference type="InterPro" id="IPR000524">
    <property type="entry name" value="Tscrpt_reg_HTH_GntR"/>
</dbReference>
<dbReference type="InterPro" id="IPR036390">
    <property type="entry name" value="WH_DNA-bd_sf"/>
</dbReference>
<evidence type="ECO:0000256" key="1">
    <source>
        <dbReference type="ARBA" id="ARBA00022491"/>
    </source>
</evidence>
<dbReference type="CDD" id="cd07377">
    <property type="entry name" value="WHTH_GntR"/>
    <property type="match status" value="1"/>
</dbReference>
<evidence type="ECO:0000259" key="7">
    <source>
        <dbReference type="PROSITE" id="PS50949"/>
    </source>
</evidence>
<sequence>MGGQASPRYGRIVEELRARIASGELPPGARVPSTREITRQWGVAMATATKVLTELRRQGLVRAVPGVGTVVESPAGPARAARPAPAPRRNDPSPAPSAQTALTLERIVAAAVTVADAEGLAGLSMRRVAAELGVAAMSLYRHVTDKDDLLVRMMDAVFAERPLPEERPADWREAVELAARQLWERFRRHPWLGPALSVTRPQMITSALPYSEWVLGALHARGLDLPSAFTAHLTLLNHARGIAVNLESEREAEAYSGLDSEEWMGAQEPAFEALLSSGRFPALARLASSGYDLDLDALFEFGLQRLLDGIAVLLDDRTPPRLR</sequence>
<evidence type="ECO:0000313" key="10">
    <source>
        <dbReference type="Proteomes" id="UP001501000"/>
    </source>
</evidence>
<feature type="compositionally biased region" description="Low complexity" evidence="6">
    <location>
        <begin position="73"/>
        <end position="83"/>
    </location>
</feature>
<dbReference type="EMBL" id="BAABAJ010000012">
    <property type="protein sequence ID" value="GAA3926636.1"/>
    <property type="molecule type" value="Genomic_DNA"/>
</dbReference>
<protein>
    <submittedName>
        <fullName evidence="9">TetR/AcrR family transcriptional regulator C-terminal domain-containing protein</fullName>
    </submittedName>
</protein>
<dbReference type="PANTHER" id="PTHR30055">
    <property type="entry name" value="HTH-TYPE TRANSCRIPTIONAL REGULATOR RUTR"/>
    <property type="match status" value="1"/>
</dbReference>
<feature type="region of interest" description="Disordered" evidence="6">
    <location>
        <begin position="71"/>
        <end position="98"/>
    </location>
</feature>
<evidence type="ECO:0000256" key="6">
    <source>
        <dbReference type="SAM" id="MobiDB-lite"/>
    </source>
</evidence>
<dbReference type="SUPFAM" id="SSF48498">
    <property type="entry name" value="Tetracyclin repressor-like, C-terminal domain"/>
    <property type="match status" value="1"/>
</dbReference>
<dbReference type="Pfam" id="PF00440">
    <property type="entry name" value="TetR_N"/>
    <property type="match status" value="1"/>
</dbReference>
<dbReference type="Proteomes" id="UP001501000">
    <property type="component" value="Unassembled WGS sequence"/>
</dbReference>
<name>A0ABP7MMY6_9ACTN</name>
<dbReference type="Pfam" id="PF00392">
    <property type="entry name" value="GntR"/>
    <property type="match status" value="1"/>
</dbReference>
<keyword evidence="10" id="KW-1185">Reference proteome</keyword>
<keyword evidence="4" id="KW-0804">Transcription</keyword>
<organism evidence="9 10">
    <name type="scientific">Streptomyces gulbargensis</name>
    <dbReference type="NCBI Taxonomy" id="364901"/>
    <lineage>
        <taxon>Bacteria</taxon>
        <taxon>Bacillati</taxon>
        <taxon>Actinomycetota</taxon>
        <taxon>Actinomycetes</taxon>
        <taxon>Kitasatosporales</taxon>
        <taxon>Streptomycetaceae</taxon>
        <taxon>Streptomyces</taxon>
    </lineage>
</organism>
<dbReference type="SUPFAM" id="SSF46689">
    <property type="entry name" value="Homeodomain-like"/>
    <property type="match status" value="1"/>
</dbReference>
<dbReference type="InterPro" id="IPR009057">
    <property type="entry name" value="Homeodomain-like_sf"/>
</dbReference>
<evidence type="ECO:0000256" key="2">
    <source>
        <dbReference type="ARBA" id="ARBA00023015"/>
    </source>
</evidence>
<evidence type="ECO:0000313" key="9">
    <source>
        <dbReference type="EMBL" id="GAA3926636.1"/>
    </source>
</evidence>
<dbReference type="InterPro" id="IPR036271">
    <property type="entry name" value="Tet_transcr_reg_TetR-rel_C_sf"/>
</dbReference>
<comment type="caution">
    <text evidence="9">The sequence shown here is derived from an EMBL/GenBank/DDBJ whole genome shotgun (WGS) entry which is preliminary data.</text>
</comment>
<dbReference type="InterPro" id="IPR003012">
    <property type="entry name" value="Tet_transcr_reg_TetR"/>
</dbReference>
<dbReference type="RefSeq" id="WP_345284669.1">
    <property type="nucleotide sequence ID" value="NZ_BAABAJ010000012.1"/>
</dbReference>